<gene>
    <name evidence="2" type="ORF">SPIL2461_LOCUS15067</name>
</gene>
<dbReference type="OrthoDB" id="420400at2759"/>
<proteinExistence type="predicted"/>
<evidence type="ECO:0000313" key="2">
    <source>
        <dbReference type="EMBL" id="CAE7563076.1"/>
    </source>
</evidence>
<accession>A0A812UBB0</accession>
<sequence length="302" mass="33092">VTSCVTALLDAKGVPDEPYAQVPAGAEGVCQQLQQHNYIQIAPVSPANPALLARLTELGMTKLRVVSSLHEPQPVCSFNQKPYSQCDLMEFLLALEDQGWAWKKLPSKTATRPSLVYSAGDPKIWYSQSHNVSKQYLQCLLEADRIFRAGNVDAIPHWASQPAKVYGAILKGEKPQIAQPSLESLEDDLEGEGVVDRLLDGQHEEHSAAGRRQQLQLRDSGLPVDELEDDEIVQELQRLLDEGSGSEASGACDLEVEPRPAPAGPELLDPVPDPPPPPLAQMHHAGHADRLLQEQMILMLIH</sequence>
<dbReference type="Proteomes" id="UP000649617">
    <property type="component" value="Unassembled WGS sequence"/>
</dbReference>
<feature type="region of interest" description="Disordered" evidence="1">
    <location>
        <begin position="242"/>
        <end position="284"/>
    </location>
</feature>
<evidence type="ECO:0000256" key="1">
    <source>
        <dbReference type="SAM" id="MobiDB-lite"/>
    </source>
</evidence>
<protein>
    <submittedName>
        <fullName evidence="2">Uncharacterized protein</fullName>
    </submittedName>
</protein>
<feature type="non-terminal residue" evidence="2">
    <location>
        <position position="1"/>
    </location>
</feature>
<name>A0A812UBB0_SYMPI</name>
<dbReference type="AlphaFoldDB" id="A0A812UBB0"/>
<dbReference type="EMBL" id="CAJNIZ010036001">
    <property type="protein sequence ID" value="CAE7563076.1"/>
    <property type="molecule type" value="Genomic_DNA"/>
</dbReference>
<reference evidence="2" key="1">
    <citation type="submission" date="2021-02" db="EMBL/GenBank/DDBJ databases">
        <authorList>
            <person name="Dougan E. K."/>
            <person name="Rhodes N."/>
            <person name="Thang M."/>
            <person name="Chan C."/>
        </authorList>
    </citation>
    <scope>NUCLEOTIDE SEQUENCE</scope>
</reference>
<keyword evidence="3" id="KW-1185">Reference proteome</keyword>
<organism evidence="2 3">
    <name type="scientific">Symbiodinium pilosum</name>
    <name type="common">Dinoflagellate</name>
    <dbReference type="NCBI Taxonomy" id="2952"/>
    <lineage>
        <taxon>Eukaryota</taxon>
        <taxon>Sar</taxon>
        <taxon>Alveolata</taxon>
        <taxon>Dinophyceae</taxon>
        <taxon>Suessiales</taxon>
        <taxon>Symbiodiniaceae</taxon>
        <taxon>Symbiodinium</taxon>
    </lineage>
</organism>
<evidence type="ECO:0000313" key="3">
    <source>
        <dbReference type="Proteomes" id="UP000649617"/>
    </source>
</evidence>
<comment type="caution">
    <text evidence="2">The sequence shown here is derived from an EMBL/GenBank/DDBJ whole genome shotgun (WGS) entry which is preliminary data.</text>
</comment>